<accession>A0A819EE42</accession>
<dbReference type="PANTHER" id="PTHR46270">
    <property type="entry name" value="ARMADILLO-TYPE FOLD-RELATED"/>
    <property type="match status" value="1"/>
</dbReference>
<dbReference type="PROSITE" id="PS50104">
    <property type="entry name" value="TIR"/>
    <property type="match status" value="1"/>
</dbReference>
<evidence type="ECO:0000313" key="5">
    <source>
        <dbReference type="Proteomes" id="UP000663866"/>
    </source>
</evidence>
<dbReference type="SMART" id="SM00255">
    <property type="entry name" value="TIR"/>
    <property type="match status" value="1"/>
</dbReference>
<evidence type="ECO:0000313" key="4">
    <source>
        <dbReference type="EMBL" id="CAF3849081.1"/>
    </source>
</evidence>
<feature type="domain" description="TIR" evidence="3">
    <location>
        <begin position="999"/>
        <end position="1130"/>
    </location>
</feature>
<dbReference type="InterPro" id="IPR035897">
    <property type="entry name" value="Toll_tir_struct_dom_sf"/>
</dbReference>
<keyword evidence="2" id="KW-1133">Transmembrane helix</keyword>
<dbReference type="InterPro" id="IPR000157">
    <property type="entry name" value="TIR_dom"/>
</dbReference>
<dbReference type="Pfam" id="PF13676">
    <property type="entry name" value="TIR_2"/>
    <property type="match status" value="1"/>
</dbReference>
<dbReference type="GO" id="GO:0007165">
    <property type="term" value="P:signal transduction"/>
    <property type="evidence" value="ECO:0007669"/>
    <property type="project" value="InterPro"/>
</dbReference>
<protein>
    <recommendedName>
        <fullName evidence="3">TIR domain-containing protein</fullName>
    </recommendedName>
</protein>
<dbReference type="AlphaFoldDB" id="A0A819EE42"/>
<reference evidence="4" key="1">
    <citation type="submission" date="2021-02" db="EMBL/GenBank/DDBJ databases">
        <authorList>
            <person name="Nowell W R."/>
        </authorList>
    </citation>
    <scope>NUCLEOTIDE SEQUENCE</scope>
</reference>
<proteinExistence type="predicted"/>
<dbReference type="Gene3D" id="3.40.50.10140">
    <property type="entry name" value="Toll/interleukin-1 receptor homology (TIR) domain"/>
    <property type="match status" value="1"/>
</dbReference>
<dbReference type="SUPFAM" id="SSF52200">
    <property type="entry name" value="Toll/Interleukin receptor TIR domain"/>
    <property type="match status" value="1"/>
</dbReference>
<keyword evidence="5" id="KW-1185">Reference proteome</keyword>
<name>A0A819EE42_9BILA</name>
<evidence type="ECO:0000259" key="3">
    <source>
        <dbReference type="PROSITE" id="PS50104"/>
    </source>
</evidence>
<sequence>MFTVVVCVQTQFLNKYVEDYIDDVTSTTSKTLPNSLSTKILNSSNKLTSLSPILSALSTRYNASLTDIKDNTNEVSSENQSISLSFSSKSKKSENLSMNISPYVLAHDLVDQFNHYRDIDILSRIKQCNSNMKLSDMCETYSFDNHTHSLVRESNIRFQSLQHIYDSLIDRVIVKKLNAFCSKFQWCLGNLTKYNIRFTVNVFRQLGYSFCSLEMCHHRLQVRATTCPSITNGNISRPTVALLPMLCALYKEQQAWSSAECTDRLVYLLHILYAFWSQIETCYHMISSASGGCTYGCLAFDSILHEFDNKCDRNASFLTRVPQLAWYHLINLQKECRDETIVTRAPLMSPAKNFISSDIFPHRFNQQPVYAALFLVVIICIAISFSLCLYFMSNNKYDSNTRNSDDGYEYTRLHNSTYELDTNTETTNTNSTLHRTDNQSEFDLNGNSRSITMTHTNDIKSLLSQLEELDRSKDYLTIGNTLDRFDSKITDIIQKWISNSRLSNEEINVINLYSKLQLCFVEYFFFESQSTVDNETIIELFRKCLFRTKQINDLKRAVIFIRDEQPSNDNKTEQDEMLIYLIRMLDARSLAYRLCFKDLNPPPRDLNNELNLCLTHDHAKNYFYDMKSNNDTGKNFNISYRHQFFVGCCTFAIALFEENKRIFQNDDKTKYICLLAKYVRIVLSKIKFEENKSFVYCLRGILALLTNCVPTNKWTPIINRALANPNDEDAQEANPFNRELFSFIIVRLLGSETLRNKAIQSDSNDITSLVDVALIFLNKWCDTTEDLTNDSDYTIINDSSSSDEQNQVLRLLRSNELLNHDLHASQIIIPYIDAKYDRVRLMAVSTLSRTMNFKDFQNLQQKKPNMAQDIVKLIFYFIDRAVIAQNYQYKGISFELLLRYLLRFLVQDVIKEETIPYIANLVIFAEQRHLNALKILRRISSSTKLTQKLIENLPFDKFLKTTADALFDNDPTMKRITEEIRRNLAPERSKELPISSDDGSRQAFISYCHRDKSQRIAFVKHLDKAGIFTNIWVDEQYMKDNIVNTITTAIRQSKAVFVLLSEAYCSSDMCRREWEFALKKNIKVYPIIVQEGFKTDMYDWVAFNIGQTLYYRIHGHDALKRLMENLKKDLHERKNSPKILTEPPLEATANNQSDTTREQFKDKAVAKWTPSDIHNWCEKNNLRKWCEPLAEYHGEALLELNRLLETDANLPHIAHGHGITLIDVVLFKCELQKLLSNRKARVKTAKKKDTVKHRTTNMSTK</sequence>
<organism evidence="4 5">
    <name type="scientific">Rotaria magnacalcarata</name>
    <dbReference type="NCBI Taxonomy" id="392030"/>
    <lineage>
        <taxon>Eukaryota</taxon>
        <taxon>Metazoa</taxon>
        <taxon>Spiralia</taxon>
        <taxon>Gnathifera</taxon>
        <taxon>Rotifera</taxon>
        <taxon>Eurotatoria</taxon>
        <taxon>Bdelloidea</taxon>
        <taxon>Philodinida</taxon>
        <taxon>Philodinidae</taxon>
        <taxon>Rotaria</taxon>
    </lineage>
</organism>
<dbReference type="EMBL" id="CAJOBG010000715">
    <property type="protein sequence ID" value="CAF3849081.1"/>
    <property type="molecule type" value="Genomic_DNA"/>
</dbReference>
<comment type="caution">
    <text evidence="4">The sequence shown here is derived from an EMBL/GenBank/DDBJ whole genome shotgun (WGS) entry which is preliminary data.</text>
</comment>
<feature type="region of interest" description="Disordered" evidence="1">
    <location>
        <begin position="1137"/>
        <end position="1157"/>
    </location>
</feature>
<evidence type="ECO:0000256" key="1">
    <source>
        <dbReference type="SAM" id="MobiDB-lite"/>
    </source>
</evidence>
<gene>
    <name evidence="4" type="ORF">OVN521_LOCUS6743</name>
</gene>
<keyword evidence="2" id="KW-0812">Transmembrane</keyword>
<keyword evidence="2" id="KW-0472">Membrane</keyword>
<evidence type="ECO:0000256" key="2">
    <source>
        <dbReference type="SAM" id="Phobius"/>
    </source>
</evidence>
<dbReference type="Proteomes" id="UP000663866">
    <property type="component" value="Unassembled WGS sequence"/>
</dbReference>
<dbReference type="PANTHER" id="PTHR46270:SF5">
    <property type="entry name" value="ADP-RIBOSYL CYCLASE_CYCLIC ADP-RIBOSE HYDROLASE"/>
    <property type="match status" value="1"/>
</dbReference>
<feature type="transmembrane region" description="Helical" evidence="2">
    <location>
        <begin position="369"/>
        <end position="392"/>
    </location>
</feature>